<dbReference type="AlphaFoldDB" id="A0A7R9AL55"/>
<protein>
    <submittedName>
        <fullName evidence="2">Uncharacterized protein</fullName>
    </submittedName>
</protein>
<sequence>MLESGKSFRKDPPRYTRLGSNFNLPVIGNLVYYESDALDHVATKATASYYPFGLYALTLMCNGRVIVNRTTVEVWHSPHSQEVLSEVKEGFGNQINLFRDRGLNPSRQHRSLTPTPRPPGNKKILVAEGGGRGLAVLTHWMDPAKKVAKQLKADRDLNHDPHVIDSLAYYEIDPSGDMLQEADNERGYFTDSHGLRRHSRNRATMLGETGVRILVGCYEDEFSKFLTTLPRTLSVNVGNTEPSAVGYHHFFGDWTKEKNANEDPEIFQACSRMFRIFLEKMLRPIVKSSPYLLTHIERLARVDLGWMEDWFAKRWQGVHRTKHFN</sequence>
<evidence type="ECO:0000313" key="2">
    <source>
        <dbReference type="EMBL" id="CAD7256046.1"/>
    </source>
</evidence>
<name>A0A7R9AL55_TIMSH</name>
<evidence type="ECO:0000256" key="1">
    <source>
        <dbReference type="SAM" id="MobiDB-lite"/>
    </source>
</evidence>
<reference evidence="2" key="1">
    <citation type="submission" date="2020-11" db="EMBL/GenBank/DDBJ databases">
        <authorList>
            <person name="Tran Van P."/>
        </authorList>
    </citation>
    <scope>NUCLEOTIDE SEQUENCE</scope>
</reference>
<organism evidence="2">
    <name type="scientific">Timema shepardi</name>
    <name type="common">Walking stick</name>
    <dbReference type="NCBI Taxonomy" id="629360"/>
    <lineage>
        <taxon>Eukaryota</taxon>
        <taxon>Metazoa</taxon>
        <taxon>Ecdysozoa</taxon>
        <taxon>Arthropoda</taxon>
        <taxon>Hexapoda</taxon>
        <taxon>Insecta</taxon>
        <taxon>Pterygota</taxon>
        <taxon>Neoptera</taxon>
        <taxon>Polyneoptera</taxon>
        <taxon>Phasmatodea</taxon>
        <taxon>Timematodea</taxon>
        <taxon>Timematoidea</taxon>
        <taxon>Timematidae</taxon>
        <taxon>Timema</taxon>
    </lineage>
</organism>
<feature type="region of interest" description="Disordered" evidence="1">
    <location>
        <begin position="99"/>
        <end position="122"/>
    </location>
</feature>
<dbReference type="EMBL" id="OC000078">
    <property type="protein sequence ID" value="CAD7256046.1"/>
    <property type="molecule type" value="Genomic_DNA"/>
</dbReference>
<accession>A0A7R9AL55</accession>
<gene>
    <name evidence="2" type="ORF">TSIB3V08_LOCUS337</name>
</gene>
<proteinExistence type="predicted"/>